<dbReference type="InterPro" id="IPR047865">
    <property type="entry name" value="Ribosomal_uL10_bac_type"/>
</dbReference>
<dbReference type="SUPFAM" id="SSF160369">
    <property type="entry name" value="Ribosomal protein L10-like"/>
    <property type="match status" value="1"/>
</dbReference>
<dbReference type="GO" id="GO:0005840">
    <property type="term" value="C:ribosome"/>
    <property type="evidence" value="ECO:0007669"/>
    <property type="project" value="UniProtKB-KW"/>
</dbReference>
<keyword evidence="3 6" id="KW-0689">Ribosomal protein</keyword>
<evidence type="ECO:0000313" key="8">
    <source>
        <dbReference type="Proteomes" id="UP000253570"/>
    </source>
</evidence>
<dbReference type="EMBL" id="QOQD01000006">
    <property type="protein sequence ID" value="RCL73528.1"/>
    <property type="molecule type" value="Genomic_DNA"/>
</dbReference>
<comment type="function">
    <text evidence="1 6">Forms part of the ribosomal stalk, playing a central role in the interaction of the ribosome with GTP-bound translation factors.</text>
</comment>
<dbReference type="InterPro" id="IPR043141">
    <property type="entry name" value="Ribosomal_uL10-like_sf"/>
</dbReference>
<evidence type="ECO:0000256" key="3">
    <source>
        <dbReference type="ARBA" id="ARBA00022980"/>
    </source>
</evidence>
<dbReference type="GO" id="GO:1990904">
    <property type="term" value="C:ribonucleoprotein complex"/>
    <property type="evidence" value="ECO:0007669"/>
    <property type="project" value="UniProtKB-KW"/>
</dbReference>
<dbReference type="Pfam" id="PF00466">
    <property type="entry name" value="Ribosomal_L10"/>
    <property type="match status" value="1"/>
</dbReference>
<dbReference type="AlphaFoldDB" id="A0A368DNW3"/>
<dbReference type="GO" id="GO:0070180">
    <property type="term" value="F:large ribosomal subunit rRNA binding"/>
    <property type="evidence" value="ECO:0007669"/>
    <property type="project" value="UniProtKB-UniRule"/>
</dbReference>
<dbReference type="PANTHER" id="PTHR11560">
    <property type="entry name" value="39S RIBOSOMAL PROTEIN L10, MITOCHONDRIAL"/>
    <property type="match status" value="1"/>
</dbReference>
<dbReference type="NCBIfam" id="NF000955">
    <property type="entry name" value="PRK00099.1-1"/>
    <property type="match status" value="1"/>
</dbReference>
<dbReference type="Proteomes" id="UP000253570">
    <property type="component" value="Unassembled WGS sequence"/>
</dbReference>
<comment type="caution">
    <text evidence="7">The sequence shown here is derived from an EMBL/GenBank/DDBJ whole genome shotgun (WGS) entry which is preliminary data.</text>
</comment>
<organism evidence="7 8">
    <name type="scientific">PS1 clade bacterium</name>
    <dbReference type="NCBI Taxonomy" id="2175152"/>
    <lineage>
        <taxon>Bacteria</taxon>
        <taxon>Pseudomonadati</taxon>
        <taxon>Pseudomonadota</taxon>
        <taxon>Alphaproteobacteria</taxon>
        <taxon>PS1 clade</taxon>
    </lineage>
</organism>
<comment type="subunit">
    <text evidence="6">Part of the ribosomal stalk of the 50S ribosomal subunit. The N-terminus interacts with L11 and the large rRNA to form the base of the stalk. The C-terminus forms an elongated spine to which L12 dimers bind in a sequential fashion forming a multimeric L10(L12)X complex.</text>
</comment>
<dbReference type="CDD" id="cd05797">
    <property type="entry name" value="Ribosomal_L10"/>
    <property type="match status" value="1"/>
</dbReference>
<evidence type="ECO:0000256" key="4">
    <source>
        <dbReference type="ARBA" id="ARBA00023274"/>
    </source>
</evidence>
<dbReference type="Gene3D" id="3.30.70.1730">
    <property type="match status" value="1"/>
</dbReference>
<dbReference type="GO" id="GO:0006412">
    <property type="term" value="P:translation"/>
    <property type="evidence" value="ECO:0007669"/>
    <property type="project" value="UniProtKB-UniRule"/>
</dbReference>
<evidence type="ECO:0000256" key="5">
    <source>
        <dbReference type="ARBA" id="ARBA00035202"/>
    </source>
</evidence>
<comment type="similarity">
    <text evidence="2 6">Belongs to the universal ribosomal protein uL10 family.</text>
</comment>
<accession>A0A368DNW3</accession>
<evidence type="ECO:0000313" key="7">
    <source>
        <dbReference type="EMBL" id="RCL73528.1"/>
    </source>
</evidence>
<evidence type="ECO:0000256" key="1">
    <source>
        <dbReference type="ARBA" id="ARBA00002633"/>
    </source>
</evidence>
<proteinExistence type="inferred from homology"/>
<dbReference type="InterPro" id="IPR022973">
    <property type="entry name" value="Ribosomal_uL10_bac"/>
</dbReference>
<dbReference type="HAMAP" id="MF_00362">
    <property type="entry name" value="Ribosomal_uL10"/>
    <property type="match status" value="1"/>
</dbReference>
<name>A0A368DNW3_9PROT</name>
<keyword evidence="6" id="KW-0699">rRNA-binding</keyword>
<reference evidence="7 8" key="1">
    <citation type="journal article" date="2018" name="Microbiome">
        <title>Fine metagenomic profile of the Mediterranean stratified and mixed water columns revealed by assembly and recruitment.</title>
        <authorList>
            <person name="Haro-Moreno J.M."/>
            <person name="Lopez-Perez M."/>
            <person name="De La Torre J.R."/>
            <person name="Picazo A."/>
            <person name="Camacho A."/>
            <person name="Rodriguez-Valera F."/>
        </authorList>
    </citation>
    <scope>NUCLEOTIDE SEQUENCE [LARGE SCALE GENOMIC DNA]</scope>
    <source>
        <strain evidence="7">MED-G57</strain>
    </source>
</reference>
<dbReference type="InterPro" id="IPR001790">
    <property type="entry name" value="Ribosomal_uL10"/>
</dbReference>
<keyword evidence="4 6" id="KW-0687">Ribonucleoprotein</keyword>
<sequence length="172" mass="18225">MDRQGKQNFVANLKGVFSNSSVVVVAQNTGLTVSAMNDLRSEMREAGGHVKVVKNKLTKIALEGTPLASIDEFLSGPSMIVYSDDPVTAPKIAIKFAKENENFVVLGGALPEKKIDLGDVKQLASLPSLDELRSKILGLIMSPAGNVASLLNKPSSNIAQVVKAYSDKSEAA</sequence>
<protein>
    <recommendedName>
        <fullName evidence="5 6">Large ribosomal subunit protein uL10</fullName>
    </recommendedName>
</protein>
<keyword evidence="6" id="KW-0694">RNA-binding</keyword>
<dbReference type="Gene3D" id="6.10.250.290">
    <property type="match status" value="1"/>
</dbReference>
<evidence type="ECO:0000256" key="6">
    <source>
        <dbReference type="HAMAP-Rule" id="MF_00362"/>
    </source>
</evidence>
<gene>
    <name evidence="6" type="primary">rplJ</name>
    <name evidence="7" type="ORF">DBW71_03345</name>
</gene>
<evidence type="ECO:0000256" key="2">
    <source>
        <dbReference type="ARBA" id="ARBA00008889"/>
    </source>
</evidence>